<feature type="signal peptide" evidence="1">
    <location>
        <begin position="1"/>
        <end position="21"/>
    </location>
</feature>
<evidence type="ECO:0000313" key="3">
    <source>
        <dbReference type="EMBL" id="SDE40079.1"/>
    </source>
</evidence>
<dbReference type="Pfam" id="PF04389">
    <property type="entry name" value="Peptidase_M28"/>
    <property type="match status" value="1"/>
</dbReference>
<proteinExistence type="predicted"/>
<reference evidence="4" key="1">
    <citation type="submission" date="2016-10" db="EMBL/GenBank/DDBJ databases">
        <authorList>
            <person name="Varghese N."/>
            <person name="Submissions S."/>
        </authorList>
    </citation>
    <scope>NUCLEOTIDE SEQUENCE [LARGE SCALE GENOMIC DNA]</scope>
    <source>
        <strain evidence="4">DSM 18609</strain>
    </source>
</reference>
<name>A0A1G7CL86_9SPHI</name>
<dbReference type="InterPro" id="IPR045175">
    <property type="entry name" value="M28_fam"/>
</dbReference>
<evidence type="ECO:0000256" key="1">
    <source>
        <dbReference type="SAM" id="SignalP"/>
    </source>
</evidence>
<organism evidence="3 4">
    <name type="scientific">Pedobacter soli</name>
    <dbReference type="NCBI Taxonomy" id="390242"/>
    <lineage>
        <taxon>Bacteria</taxon>
        <taxon>Pseudomonadati</taxon>
        <taxon>Bacteroidota</taxon>
        <taxon>Sphingobacteriia</taxon>
        <taxon>Sphingobacteriales</taxon>
        <taxon>Sphingobacteriaceae</taxon>
        <taxon>Pedobacter</taxon>
    </lineage>
</organism>
<dbReference type="RefSeq" id="WP_090773108.1">
    <property type="nucleotide sequence ID" value="NZ_FMZH01000020.1"/>
</dbReference>
<dbReference type="SUPFAM" id="SSF53187">
    <property type="entry name" value="Zn-dependent exopeptidases"/>
    <property type="match status" value="1"/>
</dbReference>
<protein>
    <submittedName>
        <fullName evidence="3">Peptidase family M28</fullName>
    </submittedName>
</protein>
<dbReference type="EMBL" id="FMZH01000020">
    <property type="protein sequence ID" value="SDE40079.1"/>
    <property type="molecule type" value="Genomic_DNA"/>
</dbReference>
<dbReference type="GO" id="GO:0006508">
    <property type="term" value="P:proteolysis"/>
    <property type="evidence" value="ECO:0007669"/>
    <property type="project" value="InterPro"/>
</dbReference>
<dbReference type="STRING" id="390242.SAMN04488024_1209"/>
<feature type="chain" id="PRO_5011591557" evidence="1">
    <location>
        <begin position="22"/>
        <end position="306"/>
    </location>
</feature>
<keyword evidence="4" id="KW-1185">Reference proteome</keyword>
<dbReference type="PANTHER" id="PTHR12147">
    <property type="entry name" value="METALLOPEPTIDASE M28 FAMILY MEMBER"/>
    <property type="match status" value="1"/>
</dbReference>
<dbReference type="PANTHER" id="PTHR12147:SF26">
    <property type="entry name" value="PEPTIDASE M28 DOMAIN-CONTAINING PROTEIN"/>
    <property type="match status" value="1"/>
</dbReference>
<gene>
    <name evidence="3" type="ORF">SAMN04488024_1209</name>
</gene>
<keyword evidence="1" id="KW-0732">Signal</keyword>
<dbReference type="GO" id="GO:0008235">
    <property type="term" value="F:metalloexopeptidase activity"/>
    <property type="evidence" value="ECO:0007669"/>
    <property type="project" value="InterPro"/>
</dbReference>
<dbReference type="Gene3D" id="3.40.630.10">
    <property type="entry name" value="Zn peptidases"/>
    <property type="match status" value="1"/>
</dbReference>
<dbReference type="AlphaFoldDB" id="A0A1G7CL86"/>
<dbReference type="InterPro" id="IPR007484">
    <property type="entry name" value="Peptidase_M28"/>
</dbReference>
<evidence type="ECO:0000259" key="2">
    <source>
        <dbReference type="Pfam" id="PF04389"/>
    </source>
</evidence>
<sequence length="306" mass="34892">MTRSKIIVFSFCLLLASWCKAAGKPDTTIIKAHLKALTKTPKYRTHQNIDQLNQTADYIRSVFKQYAESVYIQEYKVDQKIYKNVICSFGTSHAKRIIVGAHYDSCGEQEGADDNASGVTGLLELARLLKNQKLNHRIDLVAYTLEEPPYFRTEYMGSYVHAKWLKLNKIDVYGMISLEMIGYFKTEKKSQSYPVGILSWFYGNKGDYITMVKKFGAGKFASSFTSGFKKANTILTKTFSGPTSLPGIDFSDHLNYWKFGYSALMITDTSFYRNKNYHQVTDTMETLDINRMGKVIDGVFKTLIKI</sequence>
<accession>A0A1G7CL86</accession>
<feature type="domain" description="Peptidase M28" evidence="2">
    <location>
        <begin position="84"/>
        <end position="300"/>
    </location>
</feature>
<dbReference type="Proteomes" id="UP000199455">
    <property type="component" value="Unassembled WGS sequence"/>
</dbReference>
<evidence type="ECO:0000313" key="4">
    <source>
        <dbReference type="Proteomes" id="UP000199455"/>
    </source>
</evidence>